<gene>
    <name evidence="1" type="ORF">KP509_13G012800</name>
</gene>
<dbReference type="PANTHER" id="PTHR47868:SF2">
    <property type="entry name" value="OS05G0457700 PROTEIN"/>
    <property type="match status" value="1"/>
</dbReference>
<dbReference type="OrthoDB" id="1892356at2759"/>
<dbReference type="EMBL" id="CM035418">
    <property type="protein sequence ID" value="KAH7420574.1"/>
    <property type="molecule type" value="Genomic_DNA"/>
</dbReference>
<dbReference type="Pfam" id="PF13374">
    <property type="entry name" value="TPR_10"/>
    <property type="match status" value="1"/>
</dbReference>
<name>A0A8T2TGU7_CERRI</name>
<dbReference type="PANTHER" id="PTHR47868">
    <property type="entry name" value="OS05G0457700 PROTEIN"/>
    <property type="match status" value="1"/>
</dbReference>
<reference evidence="1" key="1">
    <citation type="submission" date="2021-08" db="EMBL/GenBank/DDBJ databases">
        <title>WGS assembly of Ceratopteris richardii.</title>
        <authorList>
            <person name="Marchant D.B."/>
            <person name="Chen G."/>
            <person name="Jenkins J."/>
            <person name="Shu S."/>
            <person name="Leebens-Mack J."/>
            <person name="Grimwood J."/>
            <person name="Schmutz J."/>
            <person name="Soltis P."/>
            <person name="Soltis D."/>
            <person name="Chen Z.-H."/>
        </authorList>
    </citation>
    <scope>NUCLEOTIDE SEQUENCE</scope>
    <source>
        <strain evidence="1">Whitten #5841</strain>
        <tissue evidence="1">Leaf</tissue>
    </source>
</reference>
<dbReference type="OMA" id="CRSNESA"/>
<evidence type="ECO:0000313" key="2">
    <source>
        <dbReference type="Proteomes" id="UP000825935"/>
    </source>
</evidence>
<comment type="caution">
    <text evidence="1">The sequence shown here is derived from an EMBL/GenBank/DDBJ whole genome shotgun (WGS) entry which is preliminary data.</text>
</comment>
<keyword evidence="2" id="KW-1185">Reference proteome</keyword>
<accession>A0A8T2TGU7</accession>
<dbReference type="SUPFAM" id="SSF48452">
    <property type="entry name" value="TPR-like"/>
    <property type="match status" value="1"/>
</dbReference>
<protein>
    <submittedName>
        <fullName evidence="1">Uncharacterized protein</fullName>
    </submittedName>
</protein>
<dbReference type="EMBL" id="CM035418">
    <property type="protein sequence ID" value="KAH7420575.1"/>
    <property type="molecule type" value="Genomic_DNA"/>
</dbReference>
<evidence type="ECO:0000313" key="1">
    <source>
        <dbReference type="EMBL" id="KAH7420574.1"/>
    </source>
</evidence>
<dbReference type="Proteomes" id="UP000825935">
    <property type="component" value="Chromosome 13"/>
</dbReference>
<proteinExistence type="predicted"/>
<sequence length="430" mass="46990">MASSARRFGRLVPIINSHVSFNPMARSVSFLVPPAEEEATAIEMIKYTKSLKIGEPAYSEAIRILESGASFLSSAKNPSSQMAFGRLELNLATVHANMSNFEAAAEHLKLILNSRSPPLLVKGAALEALAALCVQLHQDQEGMDYATAFAELWGDEYVHAVTSESLQDVKSEAIALRILAEMVNPSESLHAEVLSSADVQNISGAAVLAFAEFHHVVGNFPVAKNLYKKAITSSKQDLESSVISLSAIAMTPEAVHIGAITGLGQLLISVGDFEEAEVQLTEALKDIEKIKGEKHPHVGVILACIGHLYQQRGIARGSNEIFLVEGMYKSALDLMKASPLESDNKGRRMTDIVALTRARLGTALTAMPSRYNEVQKLKDWVDTVWNFSRPLPELVQLKQLLAGKKQEEVLKDNRGIGSFIDIRLERVFFK</sequence>
<dbReference type="GO" id="GO:0005739">
    <property type="term" value="C:mitochondrion"/>
    <property type="evidence" value="ECO:0007669"/>
    <property type="project" value="TreeGrafter"/>
</dbReference>
<organism evidence="1 2">
    <name type="scientific">Ceratopteris richardii</name>
    <name type="common">Triangle waterfern</name>
    <dbReference type="NCBI Taxonomy" id="49495"/>
    <lineage>
        <taxon>Eukaryota</taxon>
        <taxon>Viridiplantae</taxon>
        <taxon>Streptophyta</taxon>
        <taxon>Embryophyta</taxon>
        <taxon>Tracheophyta</taxon>
        <taxon>Polypodiopsida</taxon>
        <taxon>Polypodiidae</taxon>
        <taxon>Polypodiales</taxon>
        <taxon>Pteridineae</taxon>
        <taxon>Pteridaceae</taxon>
        <taxon>Parkerioideae</taxon>
        <taxon>Ceratopteris</taxon>
    </lineage>
</organism>
<dbReference type="AlphaFoldDB" id="A0A8T2TGU7"/>
<dbReference type="InterPro" id="IPR011990">
    <property type="entry name" value="TPR-like_helical_dom_sf"/>
</dbReference>
<dbReference type="Gene3D" id="1.25.40.10">
    <property type="entry name" value="Tetratricopeptide repeat domain"/>
    <property type="match status" value="1"/>
</dbReference>